<keyword evidence="7" id="KW-0546">Nucleotide metabolism</keyword>
<dbReference type="InterPro" id="IPR001365">
    <property type="entry name" value="A_deaminase_dom"/>
</dbReference>
<evidence type="ECO:0000256" key="2">
    <source>
        <dbReference type="ARBA" id="ARBA00006676"/>
    </source>
</evidence>
<organism evidence="9 10">
    <name type="scientific">Paramuricea clavata</name>
    <name type="common">Red gorgonian</name>
    <name type="synonym">Violescent sea-whip</name>
    <dbReference type="NCBI Taxonomy" id="317549"/>
    <lineage>
        <taxon>Eukaryota</taxon>
        <taxon>Metazoa</taxon>
        <taxon>Cnidaria</taxon>
        <taxon>Anthozoa</taxon>
        <taxon>Octocorallia</taxon>
        <taxon>Malacalcyonacea</taxon>
        <taxon>Plexauridae</taxon>
        <taxon>Paramuricea</taxon>
    </lineage>
</organism>
<dbReference type="GO" id="GO:0046103">
    <property type="term" value="P:inosine biosynthetic process"/>
    <property type="evidence" value="ECO:0007669"/>
    <property type="project" value="TreeGrafter"/>
</dbReference>
<keyword evidence="6" id="KW-0862">Zinc</keyword>
<dbReference type="Pfam" id="PF00962">
    <property type="entry name" value="A_deaminase"/>
    <property type="match status" value="1"/>
</dbReference>
<comment type="caution">
    <text evidence="9">The sequence shown here is derived from an EMBL/GenBank/DDBJ whole genome shotgun (WGS) entry which is preliminary data.</text>
</comment>
<dbReference type="GO" id="GO:0006154">
    <property type="term" value="P:adenosine catabolic process"/>
    <property type="evidence" value="ECO:0007669"/>
    <property type="project" value="TreeGrafter"/>
</dbReference>
<evidence type="ECO:0000256" key="6">
    <source>
        <dbReference type="ARBA" id="ARBA00022833"/>
    </source>
</evidence>
<dbReference type="GO" id="GO:0009117">
    <property type="term" value="P:nucleotide metabolic process"/>
    <property type="evidence" value="ECO:0007669"/>
    <property type="project" value="UniProtKB-KW"/>
</dbReference>
<dbReference type="AlphaFoldDB" id="A0A7D9EEZ0"/>
<dbReference type="PANTHER" id="PTHR11409">
    <property type="entry name" value="ADENOSINE DEAMINASE"/>
    <property type="match status" value="1"/>
</dbReference>
<gene>
    <name evidence="9" type="ORF">PACLA_8A055562</name>
</gene>
<evidence type="ECO:0000313" key="10">
    <source>
        <dbReference type="Proteomes" id="UP001152795"/>
    </source>
</evidence>
<dbReference type="PANTHER" id="PTHR11409:SF42">
    <property type="entry name" value="ADENOSINE DEAMINASE-LIKE PROTEIN"/>
    <property type="match status" value="1"/>
</dbReference>
<reference evidence="9" key="1">
    <citation type="submission" date="2020-04" db="EMBL/GenBank/DDBJ databases">
        <authorList>
            <person name="Alioto T."/>
            <person name="Alioto T."/>
            <person name="Gomez Garrido J."/>
        </authorList>
    </citation>
    <scope>NUCLEOTIDE SEQUENCE</scope>
    <source>
        <strain evidence="9">A484AB</strain>
    </source>
</reference>
<evidence type="ECO:0000313" key="9">
    <source>
        <dbReference type="EMBL" id="CAB4008894.1"/>
    </source>
</evidence>
<sequence length="349" mass="39727">MADHFFTKSLPKVELHAHLNGSISSSTIQKLIEYKKSRTVDGFDVPKEWECCMAGDKKMTLEQGFMIFKIVHTLVDDLQSLAMVTRDVVSEFHEDGVCYLELRSTPRANEANKITKRSYVETILEAILETTKKIDIVVRFLLSIDRRQSVCEAEDTVELAIEYKDKYDGLVVGVDLSGDPKVGNAAEFIPCLSRARSAGLKLAFHVAEVPNIVETKTLLEFSPDRIGHGTCIYPDKGGDQELVDVMLQAKIPLELCLSSNVKCRTVKSYADHHFKDWRKNDHPVVICTDDKGVFMSSLSDEYLLVAKTFSLSKLDLWKLSYDSINYIFEQNTVKEQLRTKWREWKDESI</sequence>
<dbReference type="EMBL" id="CACRXK020006263">
    <property type="protein sequence ID" value="CAB4008894.1"/>
    <property type="molecule type" value="Genomic_DNA"/>
</dbReference>
<evidence type="ECO:0000256" key="5">
    <source>
        <dbReference type="ARBA" id="ARBA00022801"/>
    </source>
</evidence>
<proteinExistence type="inferred from homology"/>
<dbReference type="FunFam" id="3.20.20.140:FF:000033">
    <property type="entry name" value="Adenosine deaminase-like protein"/>
    <property type="match status" value="1"/>
</dbReference>
<keyword evidence="10" id="KW-1185">Reference proteome</keyword>
<dbReference type="InterPro" id="IPR032466">
    <property type="entry name" value="Metal_Hydrolase"/>
</dbReference>
<evidence type="ECO:0000256" key="4">
    <source>
        <dbReference type="ARBA" id="ARBA00022723"/>
    </source>
</evidence>
<dbReference type="GO" id="GO:0046872">
    <property type="term" value="F:metal ion binding"/>
    <property type="evidence" value="ECO:0007669"/>
    <property type="project" value="UniProtKB-KW"/>
</dbReference>
<comment type="catalytic activity">
    <reaction evidence="8">
        <text>N(6)-methyl-AMP + H2O + H(+) = IMP + methylamine</text>
        <dbReference type="Rhea" id="RHEA:16001"/>
        <dbReference type="ChEBI" id="CHEBI:15377"/>
        <dbReference type="ChEBI" id="CHEBI:15378"/>
        <dbReference type="ChEBI" id="CHEBI:58053"/>
        <dbReference type="ChEBI" id="CHEBI:59338"/>
        <dbReference type="ChEBI" id="CHEBI:144842"/>
    </reaction>
    <physiologicalReaction direction="left-to-right" evidence="8">
        <dbReference type="Rhea" id="RHEA:16002"/>
    </physiologicalReaction>
</comment>
<protein>
    <submittedName>
        <fullName evidence="9">Adenosine deaminase isoform X1</fullName>
    </submittedName>
</protein>
<keyword evidence="5" id="KW-0378">Hydrolase</keyword>
<evidence type="ECO:0000256" key="7">
    <source>
        <dbReference type="ARBA" id="ARBA00023080"/>
    </source>
</evidence>
<evidence type="ECO:0000256" key="3">
    <source>
        <dbReference type="ARBA" id="ARBA00011245"/>
    </source>
</evidence>
<dbReference type="Gene3D" id="3.20.20.140">
    <property type="entry name" value="Metal-dependent hydrolases"/>
    <property type="match status" value="1"/>
</dbReference>
<dbReference type="CDD" id="cd00443">
    <property type="entry name" value="ADA_AMPD"/>
    <property type="match status" value="1"/>
</dbReference>
<dbReference type="OrthoDB" id="272271at2759"/>
<dbReference type="GO" id="GO:0004000">
    <property type="term" value="F:adenosine deaminase activity"/>
    <property type="evidence" value="ECO:0007669"/>
    <property type="project" value="TreeGrafter"/>
</dbReference>
<evidence type="ECO:0000256" key="8">
    <source>
        <dbReference type="ARBA" id="ARBA00048787"/>
    </source>
</evidence>
<keyword evidence="4" id="KW-0479">Metal-binding</keyword>
<comment type="cofactor">
    <cofactor evidence="1">
        <name>Zn(2+)</name>
        <dbReference type="ChEBI" id="CHEBI:29105"/>
    </cofactor>
</comment>
<dbReference type="Proteomes" id="UP001152795">
    <property type="component" value="Unassembled WGS sequence"/>
</dbReference>
<comment type="similarity">
    <text evidence="2">Belongs to the metallo-dependent hydrolases superfamily. Adenosine and AMP deaminases family.</text>
</comment>
<dbReference type="SUPFAM" id="SSF51556">
    <property type="entry name" value="Metallo-dependent hydrolases"/>
    <property type="match status" value="1"/>
</dbReference>
<name>A0A7D9EEZ0_PARCT</name>
<accession>A0A7D9EEZ0</accession>
<evidence type="ECO:0000256" key="1">
    <source>
        <dbReference type="ARBA" id="ARBA00001947"/>
    </source>
</evidence>
<dbReference type="InterPro" id="IPR006330">
    <property type="entry name" value="Ado/ade_deaminase"/>
</dbReference>
<comment type="subunit">
    <text evidence="3">Monomer.</text>
</comment>